<accession>A0AAQ1GC79</accession>
<proteinExistence type="predicted"/>
<reference evidence="3 4" key="1">
    <citation type="submission" date="2016-10" db="EMBL/GenBank/DDBJ databases">
        <authorList>
            <person name="Varghese N."/>
            <person name="Submissions S."/>
        </authorList>
    </citation>
    <scope>NUCLEOTIDE SEQUENCE [LARGE SCALE GENOMIC DNA]</scope>
    <source>
        <strain evidence="3 4">LMG 22274</strain>
    </source>
</reference>
<dbReference type="InterPro" id="IPR007372">
    <property type="entry name" value="Lipid/polyisoprenoid-bd_YceI"/>
</dbReference>
<evidence type="ECO:0000313" key="4">
    <source>
        <dbReference type="Proteomes" id="UP000183529"/>
    </source>
</evidence>
<feature type="chain" id="PRO_5043007300" evidence="1">
    <location>
        <begin position="44"/>
        <end position="213"/>
    </location>
</feature>
<dbReference type="EMBL" id="FNZM01000002">
    <property type="protein sequence ID" value="SEJ06256.1"/>
    <property type="molecule type" value="Genomic_DNA"/>
</dbReference>
<feature type="domain" description="Lipid/polyisoprenoid-binding YceI-like" evidence="2">
    <location>
        <begin position="46"/>
        <end position="211"/>
    </location>
</feature>
<dbReference type="Gene3D" id="2.40.128.110">
    <property type="entry name" value="Lipid/polyisoprenoid-binding, YceI-like"/>
    <property type="match status" value="1"/>
</dbReference>
<dbReference type="PANTHER" id="PTHR34406">
    <property type="entry name" value="PROTEIN YCEI"/>
    <property type="match status" value="1"/>
</dbReference>
<organism evidence="3 4">
    <name type="scientific">Paraburkholderia tropica</name>
    <dbReference type="NCBI Taxonomy" id="92647"/>
    <lineage>
        <taxon>Bacteria</taxon>
        <taxon>Pseudomonadati</taxon>
        <taxon>Pseudomonadota</taxon>
        <taxon>Betaproteobacteria</taxon>
        <taxon>Burkholderiales</taxon>
        <taxon>Burkholderiaceae</taxon>
        <taxon>Paraburkholderia</taxon>
    </lineage>
</organism>
<dbReference type="SMART" id="SM00867">
    <property type="entry name" value="YceI"/>
    <property type="match status" value="1"/>
</dbReference>
<dbReference type="PANTHER" id="PTHR34406:SF2">
    <property type="entry name" value="PERIPLASMIC PROTEIN"/>
    <property type="match status" value="1"/>
</dbReference>
<dbReference type="Pfam" id="PF04264">
    <property type="entry name" value="YceI"/>
    <property type="match status" value="1"/>
</dbReference>
<evidence type="ECO:0000313" key="3">
    <source>
        <dbReference type="EMBL" id="SEJ06256.1"/>
    </source>
</evidence>
<gene>
    <name evidence="3" type="ORF">SAMN05216550_102269</name>
</gene>
<feature type="signal peptide" evidence="1">
    <location>
        <begin position="1"/>
        <end position="43"/>
    </location>
</feature>
<dbReference type="InterPro" id="IPR036761">
    <property type="entry name" value="TTHA0802/YceI-like_sf"/>
</dbReference>
<dbReference type="AlphaFoldDB" id="A0AAQ1GC79"/>
<evidence type="ECO:0000256" key="1">
    <source>
        <dbReference type="SAM" id="SignalP"/>
    </source>
</evidence>
<dbReference type="Proteomes" id="UP000183529">
    <property type="component" value="Unassembled WGS sequence"/>
</dbReference>
<keyword evidence="1" id="KW-0732">Signal</keyword>
<protein>
    <submittedName>
        <fullName evidence="3">Polyisoprenoid-binding protein YceI</fullName>
    </submittedName>
</protein>
<name>A0AAQ1GC79_9BURK</name>
<comment type="caution">
    <text evidence="3">The sequence shown here is derived from an EMBL/GenBank/DDBJ whole genome shotgun (WGS) entry which is preliminary data.</text>
</comment>
<dbReference type="SUPFAM" id="SSF101874">
    <property type="entry name" value="YceI-like"/>
    <property type="match status" value="1"/>
</dbReference>
<evidence type="ECO:0000259" key="2">
    <source>
        <dbReference type="SMART" id="SM00867"/>
    </source>
</evidence>
<sequence length="213" mass="23287">MNKNALHNAKYAAKYVAKHATKHALPKAAAAAALVLTASLAHAADVYQLDPNHTYPSFESDHFGGLSVWRGKFTKTTGTVTLDRAGKTGTVDVTIDPASVQTGNTELDKHLRGEEFFDVAKYPTATYKGTQIVFDGDTPKEVIGTLTLHGVTKPLKLEIESFKCMQHPMLKREVCGVEAEAEFDRDAFGMDMGKKYGFKMATKLHIQAEGIKQ</sequence>